<comment type="pathway">
    <text evidence="11">Bacterial outer membrane biogenesis; LPS lipid A biosynthesis.</text>
</comment>
<evidence type="ECO:0000256" key="4">
    <source>
        <dbReference type="ARBA" id="ARBA00020902"/>
    </source>
</evidence>
<dbReference type="AlphaFoldDB" id="A0A221KG88"/>
<evidence type="ECO:0000256" key="6">
    <source>
        <dbReference type="ARBA" id="ARBA00022556"/>
    </source>
</evidence>
<proteinExistence type="inferred from homology"/>
<evidence type="ECO:0000256" key="2">
    <source>
        <dbReference type="ARBA" id="ARBA00007868"/>
    </source>
</evidence>
<evidence type="ECO:0000256" key="11">
    <source>
        <dbReference type="HAMAP-Rule" id="MF_00392"/>
    </source>
</evidence>
<gene>
    <name evidence="11" type="primary">lpxB</name>
    <name evidence="12" type="ORF">VITFI_CDS2284</name>
</gene>
<evidence type="ECO:0000256" key="3">
    <source>
        <dbReference type="ARBA" id="ARBA00012687"/>
    </source>
</evidence>
<dbReference type="KEGG" id="vff:VITFI_CDS2284"/>
<evidence type="ECO:0000256" key="10">
    <source>
        <dbReference type="ARBA" id="ARBA00048975"/>
    </source>
</evidence>
<keyword evidence="5 11" id="KW-0444">Lipid biosynthesis</keyword>
<dbReference type="HAMAP" id="MF_00392">
    <property type="entry name" value="LpxB"/>
    <property type="match status" value="1"/>
</dbReference>
<reference evidence="12 13" key="1">
    <citation type="submission" date="2017-07" db="EMBL/GenBank/DDBJ databases">
        <title>Complete Genome Sequence of the cosmetic ferment Vitreoscilla filiformis (ATCC15551).</title>
        <authorList>
            <person name="Contreras S."/>
            <person name="Sagory-Zalkind P."/>
            <person name="Blanquart H."/>
            <person name="Iltis A."/>
            <person name="Morand S.C."/>
        </authorList>
    </citation>
    <scope>NUCLEOTIDE SEQUENCE [LARGE SCALE GENOMIC DNA]</scope>
    <source>
        <strain evidence="12 13">ATCC 15551</strain>
    </source>
</reference>
<evidence type="ECO:0000256" key="7">
    <source>
        <dbReference type="ARBA" id="ARBA00022676"/>
    </source>
</evidence>
<evidence type="ECO:0000256" key="8">
    <source>
        <dbReference type="ARBA" id="ARBA00022679"/>
    </source>
</evidence>
<dbReference type="Gene3D" id="3.40.50.2000">
    <property type="entry name" value="Glycogen Phosphorylase B"/>
    <property type="match status" value="1"/>
</dbReference>
<dbReference type="GO" id="GO:0005543">
    <property type="term" value="F:phospholipid binding"/>
    <property type="evidence" value="ECO:0007669"/>
    <property type="project" value="TreeGrafter"/>
</dbReference>
<name>A0A221KG88_VITFI</name>
<dbReference type="UniPathway" id="UPA00973"/>
<dbReference type="SUPFAM" id="SSF53756">
    <property type="entry name" value="UDP-Glycosyltransferase/glycogen phosphorylase"/>
    <property type="match status" value="1"/>
</dbReference>
<dbReference type="GO" id="GO:0016020">
    <property type="term" value="C:membrane"/>
    <property type="evidence" value="ECO:0007669"/>
    <property type="project" value="GOC"/>
</dbReference>
<comment type="similarity">
    <text evidence="2 11">Belongs to the LpxB family.</text>
</comment>
<dbReference type="NCBIfam" id="TIGR00215">
    <property type="entry name" value="lpxB"/>
    <property type="match status" value="1"/>
</dbReference>
<dbReference type="InterPro" id="IPR003835">
    <property type="entry name" value="Glyco_trans_19"/>
</dbReference>
<dbReference type="PANTHER" id="PTHR30372:SF4">
    <property type="entry name" value="LIPID-A-DISACCHARIDE SYNTHASE, MITOCHONDRIAL-RELATED"/>
    <property type="match status" value="1"/>
</dbReference>
<dbReference type="CDD" id="cd01635">
    <property type="entry name" value="Glycosyltransferase_GTB-type"/>
    <property type="match status" value="1"/>
</dbReference>
<keyword evidence="7 11" id="KW-0328">Glycosyltransferase</keyword>
<dbReference type="EMBL" id="CP022423">
    <property type="protein sequence ID" value="ASM78062.1"/>
    <property type="molecule type" value="Genomic_DNA"/>
</dbReference>
<organism evidence="12 13">
    <name type="scientific">Vitreoscilla filiformis</name>
    <dbReference type="NCBI Taxonomy" id="63"/>
    <lineage>
        <taxon>Bacteria</taxon>
        <taxon>Pseudomonadati</taxon>
        <taxon>Pseudomonadota</taxon>
        <taxon>Betaproteobacteria</taxon>
        <taxon>Neisseriales</taxon>
        <taxon>Neisseriaceae</taxon>
        <taxon>Vitreoscilla</taxon>
    </lineage>
</organism>
<protein>
    <recommendedName>
        <fullName evidence="4 11">Lipid-A-disaccharide synthase</fullName>
        <ecNumber evidence="3 11">2.4.1.182</ecNumber>
    </recommendedName>
</protein>
<evidence type="ECO:0000256" key="1">
    <source>
        <dbReference type="ARBA" id="ARBA00002056"/>
    </source>
</evidence>
<dbReference type="PANTHER" id="PTHR30372">
    <property type="entry name" value="LIPID-A-DISACCHARIDE SYNTHASE"/>
    <property type="match status" value="1"/>
</dbReference>
<keyword evidence="9 11" id="KW-0443">Lipid metabolism</keyword>
<evidence type="ECO:0000256" key="9">
    <source>
        <dbReference type="ARBA" id="ARBA00023098"/>
    </source>
</evidence>
<sequence length="385" mass="42288">MTMDREMDAPRVGMVAGEASGDLLASLLLTGLRQRWPGVHAHGIGGPKMAAQGFDAWWPSDKLSVFGYVDALLHLRELLQLRTALGDRLIAERPEVFIGIDAPDFNFGLETRLRTAGLKTVHFVCPSIWAWRGERVKKLAAAADHVLCLFPFEPALLAQHGVSASFVGHPLADAIPLDVPQAAARQRLNLPASAEVVALLPGSRRSEIRHIAPGMLQAAALLAKQRPALRFVLPVAPGLRPLIEPLLALHAPDVAVQVLDGQSHDALAACDVTLIASGTATLEAALFKRPMVITYRLHWLNWLYMRRRAYQPWFGLPNVLSREFVVPELMQDAATPTALAQAALAWLDDAPRRERLHQRFTELHHTLRQNTAHKACDALAQVLGR</sequence>
<accession>A0A221KG88</accession>
<dbReference type="Pfam" id="PF02684">
    <property type="entry name" value="LpxB"/>
    <property type="match status" value="1"/>
</dbReference>
<comment type="catalytic activity">
    <reaction evidence="10 11">
        <text>a lipid X + a UDP-2-N,3-O-bis[(3R)-3-hydroxyacyl]-alpha-D-glucosamine = a lipid A disaccharide + UDP + H(+)</text>
        <dbReference type="Rhea" id="RHEA:67828"/>
        <dbReference type="ChEBI" id="CHEBI:15378"/>
        <dbReference type="ChEBI" id="CHEBI:58223"/>
        <dbReference type="ChEBI" id="CHEBI:137748"/>
        <dbReference type="ChEBI" id="CHEBI:176338"/>
        <dbReference type="ChEBI" id="CHEBI:176343"/>
        <dbReference type="EC" id="2.4.1.182"/>
    </reaction>
</comment>
<dbReference type="Proteomes" id="UP000199729">
    <property type="component" value="Chromosome"/>
</dbReference>
<keyword evidence="8 11" id="KW-0808">Transferase</keyword>
<dbReference type="GO" id="GO:0008915">
    <property type="term" value="F:lipid-A-disaccharide synthase activity"/>
    <property type="evidence" value="ECO:0007669"/>
    <property type="project" value="UniProtKB-UniRule"/>
</dbReference>
<evidence type="ECO:0000256" key="5">
    <source>
        <dbReference type="ARBA" id="ARBA00022516"/>
    </source>
</evidence>
<dbReference type="GO" id="GO:0009245">
    <property type="term" value="P:lipid A biosynthetic process"/>
    <property type="evidence" value="ECO:0007669"/>
    <property type="project" value="UniProtKB-UniRule"/>
</dbReference>
<comment type="function">
    <text evidence="1 11">Condensation of UDP-2,3-diacylglucosamine and 2,3-diacylglucosamine-1-phosphate to form lipid A disaccharide, a precursor of lipid A, a phosphorylated glycolipid that anchors the lipopolysaccharide to the outer membrane of the cell.</text>
</comment>
<keyword evidence="6 11" id="KW-0441">Lipid A biosynthesis</keyword>
<evidence type="ECO:0000313" key="12">
    <source>
        <dbReference type="EMBL" id="ASM78062.1"/>
    </source>
</evidence>
<keyword evidence="13" id="KW-1185">Reference proteome</keyword>
<evidence type="ECO:0000313" key="13">
    <source>
        <dbReference type="Proteomes" id="UP000199729"/>
    </source>
</evidence>
<dbReference type="EC" id="2.4.1.182" evidence="3 11"/>